<evidence type="ECO:0000313" key="3">
    <source>
        <dbReference type="Proteomes" id="UP001341840"/>
    </source>
</evidence>
<gene>
    <name evidence="2" type="ORF">PIB30_005397</name>
</gene>
<reference evidence="2 3" key="1">
    <citation type="journal article" date="2023" name="Plants (Basel)">
        <title>Bridging the Gap: Combining Genomics and Transcriptomics Approaches to Understand Stylosanthes scabra, an Orphan Legume from the Brazilian Caatinga.</title>
        <authorList>
            <person name="Ferreira-Neto J.R.C."/>
            <person name="da Silva M.D."/>
            <person name="Binneck E."/>
            <person name="de Melo N.F."/>
            <person name="da Silva R.H."/>
            <person name="de Melo A.L.T.M."/>
            <person name="Pandolfi V."/>
            <person name="Bustamante F.O."/>
            <person name="Brasileiro-Vidal A.C."/>
            <person name="Benko-Iseppon A.M."/>
        </authorList>
    </citation>
    <scope>NUCLEOTIDE SEQUENCE [LARGE SCALE GENOMIC DNA]</scope>
    <source>
        <tissue evidence="2">Leaves</tissue>
    </source>
</reference>
<keyword evidence="3" id="KW-1185">Reference proteome</keyword>
<organism evidence="2 3">
    <name type="scientific">Stylosanthes scabra</name>
    <dbReference type="NCBI Taxonomy" id="79078"/>
    <lineage>
        <taxon>Eukaryota</taxon>
        <taxon>Viridiplantae</taxon>
        <taxon>Streptophyta</taxon>
        <taxon>Embryophyta</taxon>
        <taxon>Tracheophyta</taxon>
        <taxon>Spermatophyta</taxon>
        <taxon>Magnoliopsida</taxon>
        <taxon>eudicotyledons</taxon>
        <taxon>Gunneridae</taxon>
        <taxon>Pentapetalae</taxon>
        <taxon>rosids</taxon>
        <taxon>fabids</taxon>
        <taxon>Fabales</taxon>
        <taxon>Fabaceae</taxon>
        <taxon>Papilionoideae</taxon>
        <taxon>50 kb inversion clade</taxon>
        <taxon>dalbergioids sensu lato</taxon>
        <taxon>Dalbergieae</taxon>
        <taxon>Pterocarpus clade</taxon>
        <taxon>Stylosanthes</taxon>
    </lineage>
</organism>
<proteinExistence type="predicted"/>
<name>A0ABU6X248_9FABA</name>
<dbReference type="Proteomes" id="UP001341840">
    <property type="component" value="Unassembled WGS sequence"/>
</dbReference>
<evidence type="ECO:0000256" key="1">
    <source>
        <dbReference type="SAM" id="MobiDB-lite"/>
    </source>
</evidence>
<comment type="caution">
    <text evidence="2">The sequence shown here is derived from an EMBL/GenBank/DDBJ whole genome shotgun (WGS) entry which is preliminary data.</text>
</comment>
<protein>
    <submittedName>
        <fullName evidence="2">Uncharacterized protein</fullName>
    </submittedName>
</protein>
<dbReference type="EMBL" id="JASCZI010211459">
    <property type="protein sequence ID" value="MED6191917.1"/>
    <property type="molecule type" value="Genomic_DNA"/>
</dbReference>
<feature type="compositionally biased region" description="Low complexity" evidence="1">
    <location>
        <begin position="10"/>
        <end position="31"/>
    </location>
</feature>
<evidence type="ECO:0000313" key="2">
    <source>
        <dbReference type="EMBL" id="MED6191917.1"/>
    </source>
</evidence>
<feature type="region of interest" description="Disordered" evidence="1">
    <location>
        <begin position="1"/>
        <end position="47"/>
    </location>
</feature>
<feature type="non-terminal residue" evidence="2">
    <location>
        <position position="92"/>
    </location>
</feature>
<feature type="region of interest" description="Disordered" evidence="1">
    <location>
        <begin position="68"/>
        <end position="92"/>
    </location>
</feature>
<sequence>MIPLAAINPSSHILTSTISNTSTPTTTTGQTEALSSTIPTPAPTPTFFSDPIPISGIEINLPISTSSTAQLPTVNPFPASSNTHPISTRSKT</sequence>
<accession>A0ABU6X248</accession>